<dbReference type="Proteomes" id="UP000054977">
    <property type="component" value="Unassembled WGS sequence"/>
</dbReference>
<evidence type="ECO:0000313" key="3">
    <source>
        <dbReference type="Proteomes" id="UP000054977"/>
    </source>
</evidence>
<proteinExistence type="predicted"/>
<gene>
    <name evidence="2" type="ORF">AWB65_02620</name>
</gene>
<dbReference type="AlphaFoldDB" id="A0A158GW84"/>
<accession>A0A158GW84</accession>
<dbReference type="EMBL" id="FCNW02000010">
    <property type="protein sequence ID" value="SAL36302.1"/>
    <property type="molecule type" value="Genomic_DNA"/>
</dbReference>
<evidence type="ECO:0000313" key="2">
    <source>
        <dbReference type="EMBL" id="SAL36302.1"/>
    </source>
</evidence>
<keyword evidence="3" id="KW-1185">Reference proteome</keyword>
<feature type="compositionally biased region" description="Pro residues" evidence="1">
    <location>
        <begin position="67"/>
        <end position="85"/>
    </location>
</feature>
<protein>
    <submittedName>
        <fullName evidence="2">Uncharacterized protein</fullName>
    </submittedName>
</protein>
<evidence type="ECO:0000256" key="1">
    <source>
        <dbReference type="SAM" id="MobiDB-lite"/>
    </source>
</evidence>
<dbReference type="RefSeq" id="WP_087667553.1">
    <property type="nucleotide sequence ID" value="NZ_FCNW02000010.1"/>
</dbReference>
<organism evidence="2 3">
    <name type="scientific">Caballeronia humi</name>
    <dbReference type="NCBI Taxonomy" id="326474"/>
    <lineage>
        <taxon>Bacteria</taxon>
        <taxon>Pseudomonadati</taxon>
        <taxon>Pseudomonadota</taxon>
        <taxon>Betaproteobacteria</taxon>
        <taxon>Burkholderiales</taxon>
        <taxon>Burkholderiaceae</taxon>
        <taxon>Caballeronia</taxon>
    </lineage>
</organism>
<sequence length="94" mass="9588">MCIKARTFENPDSNSTLVFANTGLTVTSASEVESAAEADVRETAIETGVVTASVATITLWDEITAPTPAPAPAPTPTPLPQPVPVPVDAGRVSA</sequence>
<feature type="region of interest" description="Disordered" evidence="1">
    <location>
        <begin position="65"/>
        <end position="94"/>
    </location>
</feature>
<name>A0A158GW84_9BURK</name>
<comment type="caution">
    <text evidence="2">The sequence shown here is derived from an EMBL/GenBank/DDBJ whole genome shotgun (WGS) entry which is preliminary data.</text>
</comment>
<reference evidence="2" key="1">
    <citation type="submission" date="2016-01" db="EMBL/GenBank/DDBJ databases">
        <authorList>
            <person name="Peeters C."/>
        </authorList>
    </citation>
    <scope>NUCLEOTIDE SEQUENCE [LARGE SCALE GENOMIC DNA]</scope>
    <source>
        <strain evidence="2">LMG 22934</strain>
    </source>
</reference>